<evidence type="ECO:0000259" key="2">
    <source>
        <dbReference type="Pfam" id="PF00975"/>
    </source>
</evidence>
<evidence type="ECO:0000313" key="4">
    <source>
        <dbReference type="Proteomes" id="UP000215377"/>
    </source>
</evidence>
<keyword evidence="4" id="KW-1185">Reference proteome</keyword>
<dbReference type="EMBL" id="AQQR01000007">
    <property type="protein sequence ID" value="OWU72229.1"/>
    <property type="molecule type" value="Genomic_DNA"/>
</dbReference>
<comment type="caution">
    <text evidence="3">The sequence shown here is derived from an EMBL/GenBank/DDBJ whole genome shotgun (WGS) entry which is preliminary data.</text>
</comment>
<dbReference type="PANTHER" id="PTHR11487">
    <property type="entry name" value="THIOESTERASE"/>
    <property type="match status" value="1"/>
</dbReference>
<evidence type="ECO:0000313" key="3">
    <source>
        <dbReference type="EMBL" id="OWU72229.1"/>
    </source>
</evidence>
<proteinExistence type="inferred from homology"/>
<dbReference type="PANTHER" id="PTHR11487:SF0">
    <property type="entry name" value="S-ACYL FATTY ACID SYNTHASE THIOESTERASE, MEDIUM CHAIN"/>
    <property type="match status" value="1"/>
</dbReference>
<sequence>MPISKLAPPWMDIAPIQLPGREGRRTEPPESSLESAARAAATAIAADAERPFALFGHSLGGRLAARVAQILGNDAALWPNDADGAAEAGPAPDHLFISATTPTYRAAPISHLDDAAFTEAVRARFTGTPTAIFDTPGVWDIYRPTLRADLGLLETAPDFTGALPCPVTLIGGRQDATAPAARLSDWGPHATAGSTTCLLDVDHFALRSHAQAYLDLIGEALGPAAARKQGS</sequence>
<feature type="domain" description="Thioesterase" evidence="2">
    <location>
        <begin position="4"/>
        <end position="217"/>
    </location>
</feature>
<accession>A0A225NFL5</accession>
<dbReference type="AlphaFoldDB" id="A0A225NFL5"/>
<dbReference type="InterPro" id="IPR029058">
    <property type="entry name" value="AB_hydrolase_fold"/>
</dbReference>
<comment type="similarity">
    <text evidence="1">Belongs to the thioesterase family.</text>
</comment>
<evidence type="ECO:0000256" key="1">
    <source>
        <dbReference type="ARBA" id="ARBA00007169"/>
    </source>
</evidence>
<organism evidence="3 4">
    <name type="scientific">Marinibacterium profundimaris</name>
    <dbReference type="NCBI Taxonomy" id="1679460"/>
    <lineage>
        <taxon>Bacteria</taxon>
        <taxon>Pseudomonadati</taxon>
        <taxon>Pseudomonadota</taxon>
        <taxon>Alphaproteobacteria</taxon>
        <taxon>Rhodobacterales</taxon>
        <taxon>Paracoccaceae</taxon>
        <taxon>Marinibacterium</taxon>
    </lineage>
</organism>
<dbReference type="InterPro" id="IPR001031">
    <property type="entry name" value="Thioesterase"/>
</dbReference>
<protein>
    <recommendedName>
        <fullName evidence="2">Thioesterase domain-containing protein</fullName>
    </recommendedName>
</protein>
<reference evidence="3 4" key="1">
    <citation type="submission" date="2013-04" db="EMBL/GenBank/DDBJ databases">
        <title>Oceanicola sp. 22II1-22F33 Genome Sequencing.</title>
        <authorList>
            <person name="Lai Q."/>
            <person name="Li G."/>
            <person name="Shao Z."/>
        </authorList>
    </citation>
    <scope>NUCLEOTIDE SEQUENCE [LARGE SCALE GENOMIC DNA]</scope>
    <source>
        <strain evidence="3 4">22II1-22F33</strain>
    </source>
</reference>
<name>A0A225NFL5_9RHOB</name>
<dbReference type="Gene3D" id="3.40.50.1820">
    <property type="entry name" value="alpha/beta hydrolase"/>
    <property type="match status" value="1"/>
</dbReference>
<dbReference type="InterPro" id="IPR012223">
    <property type="entry name" value="TEII"/>
</dbReference>
<gene>
    <name evidence="3" type="ORF">ATO3_16805</name>
</gene>
<dbReference type="GO" id="GO:0008610">
    <property type="term" value="P:lipid biosynthetic process"/>
    <property type="evidence" value="ECO:0007669"/>
    <property type="project" value="TreeGrafter"/>
</dbReference>
<dbReference type="SUPFAM" id="SSF53474">
    <property type="entry name" value="alpha/beta-Hydrolases"/>
    <property type="match status" value="1"/>
</dbReference>
<dbReference type="Pfam" id="PF00975">
    <property type="entry name" value="Thioesterase"/>
    <property type="match status" value="1"/>
</dbReference>
<dbReference type="Proteomes" id="UP000215377">
    <property type="component" value="Unassembled WGS sequence"/>
</dbReference>